<keyword evidence="2" id="KW-1185">Reference proteome</keyword>
<accession>A0AAV6TEV7</accession>
<organism evidence="1 2">
    <name type="scientific">Oedothorax gibbosus</name>
    <dbReference type="NCBI Taxonomy" id="931172"/>
    <lineage>
        <taxon>Eukaryota</taxon>
        <taxon>Metazoa</taxon>
        <taxon>Ecdysozoa</taxon>
        <taxon>Arthropoda</taxon>
        <taxon>Chelicerata</taxon>
        <taxon>Arachnida</taxon>
        <taxon>Araneae</taxon>
        <taxon>Araneomorphae</taxon>
        <taxon>Entelegynae</taxon>
        <taxon>Araneoidea</taxon>
        <taxon>Linyphiidae</taxon>
        <taxon>Erigoninae</taxon>
        <taxon>Oedothorax</taxon>
    </lineage>
</organism>
<proteinExistence type="predicted"/>
<sequence>MASNFINGQVGKKWKNIFVLIHFFEEKKYSVISLKDATPAGIDFPDDFNFAEWDCSTVVNAVWVDDVYPAYFLKFSENKKELEDEGVEFATQKLLKPHVKDSSISRREQEASVIGA</sequence>
<reference evidence="1 2" key="1">
    <citation type="journal article" date="2022" name="Nat. Ecol. Evol.">
        <title>A masculinizing supergene underlies an exaggerated male reproductive morph in a spider.</title>
        <authorList>
            <person name="Hendrickx F."/>
            <person name="De Corte Z."/>
            <person name="Sonet G."/>
            <person name="Van Belleghem S.M."/>
            <person name="Kostlbacher S."/>
            <person name="Vangestel C."/>
        </authorList>
    </citation>
    <scope>NUCLEOTIDE SEQUENCE [LARGE SCALE GENOMIC DNA]</scope>
    <source>
        <strain evidence="1">W744_W776</strain>
    </source>
</reference>
<dbReference type="Proteomes" id="UP000827092">
    <property type="component" value="Unassembled WGS sequence"/>
</dbReference>
<evidence type="ECO:0000313" key="2">
    <source>
        <dbReference type="Proteomes" id="UP000827092"/>
    </source>
</evidence>
<name>A0AAV6TEV7_9ARAC</name>
<protein>
    <submittedName>
        <fullName evidence="1">Uncharacterized protein</fullName>
    </submittedName>
</protein>
<comment type="caution">
    <text evidence="1">The sequence shown here is derived from an EMBL/GenBank/DDBJ whole genome shotgun (WGS) entry which is preliminary data.</text>
</comment>
<gene>
    <name evidence="1" type="ORF">JTE90_020372</name>
</gene>
<dbReference type="AlphaFoldDB" id="A0AAV6TEV7"/>
<evidence type="ECO:0000313" key="1">
    <source>
        <dbReference type="EMBL" id="KAG8158374.1"/>
    </source>
</evidence>
<dbReference type="EMBL" id="JAFNEN010005923">
    <property type="protein sequence ID" value="KAG8158374.1"/>
    <property type="molecule type" value="Genomic_DNA"/>
</dbReference>